<dbReference type="Pfam" id="PF02321">
    <property type="entry name" value="OEP"/>
    <property type="match status" value="2"/>
</dbReference>
<organism evidence="3 4">
    <name type="scientific">Bradyrhizobium diversitatis</name>
    <dbReference type="NCBI Taxonomy" id="2755406"/>
    <lineage>
        <taxon>Bacteria</taxon>
        <taxon>Pseudomonadati</taxon>
        <taxon>Pseudomonadota</taxon>
        <taxon>Alphaproteobacteria</taxon>
        <taxon>Hyphomicrobiales</taxon>
        <taxon>Nitrobacteraceae</taxon>
        <taxon>Bradyrhizobium</taxon>
    </lineage>
</organism>
<reference evidence="3 4" key="1">
    <citation type="submission" date="2020-07" db="EMBL/GenBank/DDBJ databases">
        <title>Bradyrhizobium diversity isolated from nodules of indigenous legumes of Western Australia.</title>
        <authorList>
            <person name="Klepa M.S."/>
        </authorList>
    </citation>
    <scope>NUCLEOTIDE SEQUENCE [LARGE SCALE GENOMIC DNA]</scope>
    <source>
        <strain evidence="3 4">CNPSo 4019</strain>
    </source>
</reference>
<dbReference type="InterPro" id="IPR003423">
    <property type="entry name" value="OMP_efflux"/>
</dbReference>
<keyword evidence="2" id="KW-0564">Palmitate</keyword>
<dbReference type="PANTHER" id="PTHR30203">
    <property type="entry name" value="OUTER MEMBRANE CATION EFFLUX PROTEIN"/>
    <property type="match status" value="1"/>
</dbReference>
<dbReference type="RefSeq" id="WP_197967662.1">
    <property type="nucleotide sequence ID" value="NZ_JACEGD010000021.1"/>
</dbReference>
<keyword evidence="2" id="KW-0472">Membrane</keyword>
<dbReference type="PANTHER" id="PTHR30203:SF33">
    <property type="entry name" value="BLR4455 PROTEIN"/>
    <property type="match status" value="1"/>
</dbReference>
<gene>
    <name evidence="3" type="ORF">H1B27_23435</name>
</gene>
<dbReference type="Gene3D" id="1.20.1600.10">
    <property type="entry name" value="Outer membrane efflux proteins (OEP)"/>
    <property type="match status" value="1"/>
</dbReference>
<keyword evidence="2" id="KW-1134">Transmembrane beta strand</keyword>
<dbReference type="EMBL" id="JACEGD010000021">
    <property type="protein sequence ID" value="MBH5389215.1"/>
    <property type="molecule type" value="Genomic_DNA"/>
</dbReference>
<dbReference type="SUPFAM" id="SSF56954">
    <property type="entry name" value="Outer membrane efflux proteins (OEP)"/>
    <property type="match status" value="1"/>
</dbReference>
<accession>A0ABS0P7G8</accession>
<dbReference type="NCBIfam" id="TIGR01845">
    <property type="entry name" value="outer_NodT"/>
    <property type="match status" value="1"/>
</dbReference>
<keyword evidence="2" id="KW-0449">Lipoprotein</keyword>
<evidence type="ECO:0000256" key="2">
    <source>
        <dbReference type="RuleBase" id="RU362097"/>
    </source>
</evidence>
<sequence length="530" mass="56782">MTAPLPGRPRHVPVVAAGWRPARASAWAGVSLCGVVLASCAVGPDFVSPAGPAVDGYTREQRPAATTSAPVTGGNSQGFETGRDIPGAWWALFRSRQLNAFVEEAIRNHPDVQAAQFALRYARENALAQQGSLFPQVSGSASAERDRTSTSQSGVWPAQGSTYTLYNASVSVSYALDTWGGTRRQVEALQAQADYQGFKLEATYLALTANVVTAAITDASLRDQILATEEIIKAESDQLARIQRQFDIGAISKSDLLSQEATLAQAKATLAPLQKQLAQQRNQLMAYLGRLPSQDRGEHVRLADLRLPGRLPLSLPSTLVRQRPDIRQAEATLHQATATVGVGIANLLPQLTLSGSYGATSPERLFSPETIVWSAASSVSQKIFDGGTLYHTKEADVAAFEQDLALYKSTVVTAFQNVADSLRAIQYDAATLKAQTAAEKATADSLAMAVEQFKTGAVPYANIINAQQSYLNARVSRVKAQATRFTDTAALFQALGGGWWNRVDETPDALPRASAGYFAGVDKKTEDALR</sequence>
<evidence type="ECO:0000256" key="1">
    <source>
        <dbReference type="ARBA" id="ARBA00007613"/>
    </source>
</evidence>
<comment type="similarity">
    <text evidence="1 2">Belongs to the outer membrane factor (OMF) (TC 1.B.17) family.</text>
</comment>
<comment type="caution">
    <text evidence="3">The sequence shown here is derived from an EMBL/GenBank/DDBJ whole genome shotgun (WGS) entry which is preliminary data.</text>
</comment>
<evidence type="ECO:0000313" key="4">
    <source>
        <dbReference type="Proteomes" id="UP001194539"/>
    </source>
</evidence>
<comment type="subcellular location">
    <subcellularLocation>
        <location evidence="2">Cell membrane</location>
        <topology evidence="2">Lipid-anchor</topology>
    </subcellularLocation>
</comment>
<keyword evidence="4" id="KW-1185">Reference proteome</keyword>
<proteinExistence type="inferred from homology"/>
<dbReference type="Proteomes" id="UP001194539">
    <property type="component" value="Unassembled WGS sequence"/>
</dbReference>
<dbReference type="Gene3D" id="2.20.200.10">
    <property type="entry name" value="Outer membrane efflux proteins (OEP)"/>
    <property type="match status" value="1"/>
</dbReference>
<protein>
    <submittedName>
        <fullName evidence="3">Efflux transporter outer membrane subunit</fullName>
    </submittedName>
</protein>
<evidence type="ECO:0000313" key="3">
    <source>
        <dbReference type="EMBL" id="MBH5389215.1"/>
    </source>
</evidence>
<dbReference type="InterPro" id="IPR010131">
    <property type="entry name" value="MdtP/NodT-like"/>
</dbReference>
<name>A0ABS0P7G8_9BRAD</name>
<keyword evidence="2" id="KW-0812">Transmembrane</keyword>